<geneLocation type="mitochondrion" evidence="1"/>
<dbReference type="EMBL" id="KY774314">
    <property type="protein sequence ID" value="ART32121.1"/>
    <property type="molecule type" value="Genomic_DNA"/>
</dbReference>
<keyword evidence="1" id="KW-0496">Mitochondrion</keyword>
<dbReference type="AlphaFoldDB" id="A0A1Y0B3X9"/>
<name>A0A1Y0B3X9_9LAMI</name>
<sequence>MAVLVAAPHLGQLVELSFSFEMHETISFSMRLSRKKKRCFPPSIAALCPSPTTRHSSTLQHKTSSLRAIEAIATLPISFPFGNLSSLRYR</sequence>
<organism evidence="1">
    <name type="scientific">Utricularia reniformis</name>
    <dbReference type="NCBI Taxonomy" id="192314"/>
    <lineage>
        <taxon>Eukaryota</taxon>
        <taxon>Viridiplantae</taxon>
        <taxon>Streptophyta</taxon>
        <taxon>Embryophyta</taxon>
        <taxon>Tracheophyta</taxon>
        <taxon>Spermatophyta</taxon>
        <taxon>Magnoliopsida</taxon>
        <taxon>eudicotyledons</taxon>
        <taxon>Gunneridae</taxon>
        <taxon>Pentapetalae</taxon>
        <taxon>asterids</taxon>
        <taxon>lamiids</taxon>
        <taxon>Lamiales</taxon>
        <taxon>Lentibulariaceae</taxon>
        <taxon>Utricularia</taxon>
    </lineage>
</organism>
<accession>A0A1Y0B3X9</accession>
<gene>
    <name evidence="1" type="ORF">AEK19_MT1959</name>
</gene>
<reference evidence="1" key="1">
    <citation type="submission" date="2017-03" db="EMBL/GenBank/DDBJ databases">
        <title>The mitochondrial genome of the carnivorous plant Utricularia reniformis (Lentibulariaceae): structure, comparative analysis and evolutionary landmarks.</title>
        <authorList>
            <person name="Silva S.R."/>
            <person name="Alvarenga D.O."/>
            <person name="Michael T.P."/>
            <person name="Miranda V.F.O."/>
            <person name="Varani A.M."/>
        </authorList>
    </citation>
    <scope>NUCLEOTIDE SEQUENCE</scope>
</reference>
<proteinExistence type="predicted"/>
<protein>
    <submittedName>
        <fullName evidence="1">Uncharacterized protein</fullName>
    </submittedName>
</protein>
<evidence type="ECO:0000313" key="1">
    <source>
        <dbReference type="EMBL" id="ART32121.1"/>
    </source>
</evidence>